<dbReference type="Proteomes" id="UP001161580">
    <property type="component" value="Unassembled WGS sequence"/>
</dbReference>
<evidence type="ECO:0000313" key="2">
    <source>
        <dbReference type="Proteomes" id="UP001161580"/>
    </source>
</evidence>
<accession>A0AAE3QJM7</accession>
<name>A0AAE3QJM7_9HYPH</name>
<dbReference type="RefSeq" id="WP_311789267.1">
    <property type="nucleotide sequence ID" value="NZ_JALDYY010000026.1"/>
</dbReference>
<reference evidence="1" key="1">
    <citation type="submission" date="2022-03" db="EMBL/GenBank/DDBJ databases">
        <title>Fererhizobium litorale gen. nov., sp. nov., isolated from sandy sediments of the Sea of Japan seashore.</title>
        <authorList>
            <person name="Romanenko L."/>
            <person name="Kurilenko V."/>
            <person name="Otstavnykh N."/>
            <person name="Svetashev V."/>
            <person name="Tekutyeva L."/>
            <person name="Isaeva M."/>
            <person name="Mikhailov V."/>
        </authorList>
    </citation>
    <scope>NUCLEOTIDE SEQUENCE</scope>
    <source>
        <strain evidence="1">KMM 9576</strain>
    </source>
</reference>
<dbReference type="AlphaFoldDB" id="A0AAE3QJM7"/>
<gene>
    <name evidence="1" type="ORF">MRS75_23655</name>
</gene>
<organism evidence="1 2">
    <name type="scientific">Ferirhizobium litorale</name>
    <dbReference type="NCBI Taxonomy" id="2927786"/>
    <lineage>
        <taxon>Bacteria</taxon>
        <taxon>Pseudomonadati</taxon>
        <taxon>Pseudomonadota</taxon>
        <taxon>Alphaproteobacteria</taxon>
        <taxon>Hyphomicrobiales</taxon>
        <taxon>Rhizobiaceae</taxon>
        <taxon>Ferirhizobium</taxon>
    </lineage>
</organism>
<evidence type="ECO:0000313" key="1">
    <source>
        <dbReference type="EMBL" id="MDI7925058.1"/>
    </source>
</evidence>
<comment type="caution">
    <text evidence="1">The sequence shown here is derived from an EMBL/GenBank/DDBJ whole genome shotgun (WGS) entry which is preliminary data.</text>
</comment>
<sequence>MRLPGRIDITPEMRQTMLAAIVADRMPAARCRIRACRRHRSCAYRNARTGAPLCFGWLEDGERAECAADLAEAERACRIILGGWKPAPSADPKVRARQDLAVEAATRALSLVEAWQPALVAWLGWRLALAPPLLEEGADLEEYRSFTRYLRHQLGAENCSL</sequence>
<dbReference type="EMBL" id="JALDYZ010000022">
    <property type="protein sequence ID" value="MDI7925058.1"/>
    <property type="molecule type" value="Genomic_DNA"/>
</dbReference>
<protein>
    <submittedName>
        <fullName evidence="1">Uncharacterized protein</fullName>
    </submittedName>
</protein>
<keyword evidence="2" id="KW-1185">Reference proteome</keyword>
<proteinExistence type="predicted"/>